<evidence type="ECO:0000256" key="13">
    <source>
        <dbReference type="ARBA" id="ARBA00023136"/>
    </source>
</evidence>
<dbReference type="OrthoDB" id="9780718at2"/>
<gene>
    <name evidence="17" type="ORF">SAMN05192532_10125</name>
</gene>
<dbReference type="Proteomes" id="UP000199516">
    <property type="component" value="Unassembled WGS sequence"/>
</dbReference>
<dbReference type="InterPro" id="IPR050398">
    <property type="entry name" value="HssS/ArlS-like"/>
</dbReference>
<keyword evidence="7 14" id="KW-0812">Transmembrane</keyword>
<dbReference type="InterPro" id="IPR004358">
    <property type="entry name" value="Sig_transdc_His_kin-like_C"/>
</dbReference>
<comment type="catalytic activity">
    <reaction evidence="1">
        <text>ATP + protein L-histidine = ADP + protein N-phospho-L-histidine.</text>
        <dbReference type="EC" id="2.7.13.3"/>
    </reaction>
</comment>
<dbReference type="GO" id="GO:0000155">
    <property type="term" value="F:phosphorelay sensor kinase activity"/>
    <property type="evidence" value="ECO:0007669"/>
    <property type="project" value="InterPro"/>
</dbReference>
<dbReference type="SMART" id="SM00388">
    <property type="entry name" value="HisKA"/>
    <property type="match status" value="1"/>
</dbReference>
<dbReference type="InterPro" id="IPR003661">
    <property type="entry name" value="HisK_dim/P_dom"/>
</dbReference>
<evidence type="ECO:0000256" key="6">
    <source>
        <dbReference type="ARBA" id="ARBA00022679"/>
    </source>
</evidence>
<accession>A0A1I1Z580</accession>
<dbReference type="Pfam" id="PF00512">
    <property type="entry name" value="HisKA"/>
    <property type="match status" value="1"/>
</dbReference>
<feature type="domain" description="Histidine kinase" evidence="15">
    <location>
        <begin position="244"/>
        <end position="447"/>
    </location>
</feature>
<dbReference type="PANTHER" id="PTHR45528:SF1">
    <property type="entry name" value="SENSOR HISTIDINE KINASE CPXA"/>
    <property type="match status" value="1"/>
</dbReference>
<keyword evidence="8" id="KW-0547">Nucleotide-binding</keyword>
<dbReference type="InterPro" id="IPR036097">
    <property type="entry name" value="HisK_dim/P_sf"/>
</dbReference>
<keyword evidence="4" id="KW-1003">Cell membrane</keyword>
<reference evidence="17 18" key="1">
    <citation type="submission" date="2016-10" db="EMBL/GenBank/DDBJ databases">
        <authorList>
            <person name="de Groot N.N."/>
        </authorList>
    </citation>
    <scope>NUCLEOTIDE SEQUENCE [LARGE SCALE GENOMIC DNA]</scope>
    <source>
        <strain evidence="17 18">DSM 23995</strain>
    </source>
</reference>
<evidence type="ECO:0000259" key="16">
    <source>
        <dbReference type="PROSITE" id="PS50885"/>
    </source>
</evidence>
<keyword evidence="5" id="KW-0597">Phosphoprotein</keyword>
<name>A0A1I1Z580_9BACI</name>
<dbReference type="PANTHER" id="PTHR45528">
    <property type="entry name" value="SENSOR HISTIDINE KINASE CPXA"/>
    <property type="match status" value="1"/>
</dbReference>
<evidence type="ECO:0000259" key="15">
    <source>
        <dbReference type="PROSITE" id="PS50109"/>
    </source>
</evidence>
<dbReference type="RefSeq" id="WP_091655937.1">
    <property type="nucleotide sequence ID" value="NZ_FONT01000001.1"/>
</dbReference>
<dbReference type="PROSITE" id="PS50109">
    <property type="entry name" value="HIS_KIN"/>
    <property type="match status" value="1"/>
</dbReference>
<evidence type="ECO:0000256" key="12">
    <source>
        <dbReference type="ARBA" id="ARBA00023012"/>
    </source>
</evidence>
<dbReference type="SUPFAM" id="SSF55874">
    <property type="entry name" value="ATPase domain of HSP90 chaperone/DNA topoisomerase II/histidine kinase"/>
    <property type="match status" value="1"/>
</dbReference>
<sequence length="447" mass="52729">MMKVNLTQRIWLSFILLVFLVGLTVTIIYPISIKGTLTEETYRMIEQEQARMANPFSDYFTPPQSELDFIERREAERSIGHLFLFNDLTTLRGEPVPPDNVLKEMVSKAVNQTEERARHELTYNNATLFYVITRIESGDEEAYQISYMWDTYRDLMVNRLWERLVYLFVIASLLSLLPAIWLKRYLRHPLRVLGNHFEQIAKRNWQEPFHWEGDDDFQKLSDQFESMRQNLIRYDNSQKTFIQHASHELKTPIMVVKTYAQSVKDGILPKKDLEQTMNVIIEEADRMEHRVKDMLYFTKLGTMENETINIEETLFGHLAFKIEERFRMQREDVTFIIEGADVRLKVDLEHMEVLLENLVENAMRYARDTIWISAKEKEKKVEIRVMNNGGSIEPEDLPYLFNPFHKGNKGQFGLGLAIVKRICELHHGDYEVNNVTDGVEFLITFPK</sequence>
<evidence type="ECO:0000256" key="14">
    <source>
        <dbReference type="SAM" id="Phobius"/>
    </source>
</evidence>
<dbReference type="InterPro" id="IPR005467">
    <property type="entry name" value="His_kinase_dom"/>
</dbReference>
<evidence type="ECO:0000313" key="17">
    <source>
        <dbReference type="EMBL" id="SFE26408.1"/>
    </source>
</evidence>
<keyword evidence="12" id="KW-0902">Two-component regulatory system</keyword>
<evidence type="ECO:0000256" key="7">
    <source>
        <dbReference type="ARBA" id="ARBA00022692"/>
    </source>
</evidence>
<protein>
    <recommendedName>
        <fullName evidence="3">histidine kinase</fullName>
        <ecNumber evidence="3">2.7.13.3</ecNumber>
    </recommendedName>
</protein>
<dbReference type="Pfam" id="PF02518">
    <property type="entry name" value="HATPase_c"/>
    <property type="match status" value="1"/>
</dbReference>
<evidence type="ECO:0000256" key="5">
    <source>
        <dbReference type="ARBA" id="ARBA00022553"/>
    </source>
</evidence>
<dbReference type="AlphaFoldDB" id="A0A1I1Z580"/>
<dbReference type="CDD" id="cd00082">
    <property type="entry name" value="HisKA"/>
    <property type="match status" value="1"/>
</dbReference>
<evidence type="ECO:0000256" key="3">
    <source>
        <dbReference type="ARBA" id="ARBA00012438"/>
    </source>
</evidence>
<evidence type="ECO:0000256" key="2">
    <source>
        <dbReference type="ARBA" id="ARBA00004651"/>
    </source>
</evidence>
<dbReference type="GO" id="GO:0005886">
    <property type="term" value="C:plasma membrane"/>
    <property type="evidence" value="ECO:0007669"/>
    <property type="project" value="UniProtKB-SubCell"/>
</dbReference>
<dbReference type="InterPro" id="IPR003594">
    <property type="entry name" value="HATPase_dom"/>
</dbReference>
<keyword evidence="11 14" id="KW-1133">Transmembrane helix</keyword>
<feature type="domain" description="HAMP" evidence="16">
    <location>
        <begin position="184"/>
        <end position="236"/>
    </location>
</feature>
<feature type="transmembrane region" description="Helical" evidence="14">
    <location>
        <begin position="164"/>
        <end position="182"/>
    </location>
</feature>
<dbReference type="STRING" id="930128.SAMN05192532_10125"/>
<dbReference type="GO" id="GO:0005524">
    <property type="term" value="F:ATP binding"/>
    <property type="evidence" value="ECO:0007669"/>
    <property type="project" value="UniProtKB-KW"/>
</dbReference>
<organism evidence="17 18">
    <name type="scientific">Alteribacillus iranensis</name>
    <dbReference type="NCBI Taxonomy" id="930128"/>
    <lineage>
        <taxon>Bacteria</taxon>
        <taxon>Bacillati</taxon>
        <taxon>Bacillota</taxon>
        <taxon>Bacilli</taxon>
        <taxon>Bacillales</taxon>
        <taxon>Bacillaceae</taxon>
        <taxon>Alteribacillus</taxon>
    </lineage>
</organism>
<dbReference type="InterPro" id="IPR036890">
    <property type="entry name" value="HATPase_C_sf"/>
</dbReference>
<dbReference type="SUPFAM" id="SSF158472">
    <property type="entry name" value="HAMP domain-like"/>
    <property type="match status" value="1"/>
</dbReference>
<dbReference type="Gene3D" id="1.10.287.130">
    <property type="match status" value="1"/>
</dbReference>
<feature type="transmembrane region" description="Helical" evidence="14">
    <location>
        <begin position="12"/>
        <end position="33"/>
    </location>
</feature>
<evidence type="ECO:0000256" key="4">
    <source>
        <dbReference type="ARBA" id="ARBA00022475"/>
    </source>
</evidence>
<dbReference type="PROSITE" id="PS50885">
    <property type="entry name" value="HAMP"/>
    <property type="match status" value="1"/>
</dbReference>
<keyword evidence="18" id="KW-1185">Reference proteome</keyword>
<dbReference type="Gene3D" id="3.30.565.10">
    <property type="entry name" value="Histidine kinase-like ATPase, C-terminal domain"/>
    <property type="match status" value="1"/>
</dbReference>
<proteinExistence type="predicted"/>
<evidence type="ECO:0000256" key="9">
    <source>
        <dbReference type="ARBA" id="ARBA00022777"/>
    </source>
</evidence>
<dbReference type="EC" id="2.7.13.3" evidence="3"/>
<dbReference type="InterPro" id="IPR003660">
    <property type="entry name" value="HAMP_dom"/>
</dbReference>
<evidence type="ECO:0000256" key="11">
    <source>
        <dbReference type="ARBA" id="ARBA00022989"/>
    </source>
</evidence>
<keyword evidence="13 14" id="KW-0472">Membrane</keyword>
<keyword evidence="9 17" id="KW-0418">Kinase</keyword>
<evidence type="ECO:0000256" key="10">
    <source>
        <dbReference type="ARBA" id="ARBA00022840"/>
    </source>
</evidence>
<keyword evidence="10" id="KW-0067">ATP-binding</keyword>
<evidence type="ECO:0000256" key="8">
    <source>
        <dbReference type="ARBA" id="ARBA00022741"/>
    </source>
</evidence>
<evidence type="ECO:0000313" key="18">
    <source>
        <dbReference type="Proteomes" id="UP000199516"/>
    </source>
</evidence>
<dbReference type="SMART" id="SM00387">
    <property type="entry name" value="HATPase_c"/>
    <property type="match status" value="1"/>
</dbReference>
<dbReference type="Gene3D" id="6.10.340.10">
    <property type="match status" value="1"/>
</dbReference>
<keyword evidence="6" id="KW-0808">Transferase</keyword>
<evidence type="ECO:0000256" key="1">
    <source>
        <dbReference type="ARBA" id="ARBA00000085"/>
    </source>
</evidence>
<dbReference type="PRINTS" id="PR00344">
    <property type="entry name" value="BCTRLSENSOR"/>
</dbReference>
<comment type="subcellular location">
    <subcellularLocation>
        <location evidence="2">Cell membrane</location>
        <topology evidence="2">Multi-pass membrane protein</topology>
    </subcellularLocation>
</comment>
<dbReference type="EMBL" id="FONT01000001">
    <property type="protein sequence ID" value="SFE26408.1"/>
    <property type="molecule type" value="Genomic_DNA"/>
</dbReference>
<dbReference type="SUPFAM" id="SSF47384">
    <property type="entry name" value="Homodimeric domain of signal transducing histidine kinase"/>
    <property type="match status" value="1"/>
</dbReference>